<feature type="region of interest" description="Disordered" evidence="10">
    <location>
        <begin position="509"/>
        <end position="557"/>
    </location>
</feature>
<dbReference type="InterPro" id="IPR003593">
    <property type="entry name" value="AAA+_ATPase"/>
</dbReference>
<dbReference type="GO" id="GO:0005886">
    <property type="term" value="C:plasma membrane"/>
    <property type="evidence" value="ECO:0007669"/>
    <property type="project" value="UniProtKB-SubCell"/>
</dbReference>
<evidence type="ECO:0000256" key="6">
    <source>
        <dbReference type="ARBA" id="ARBA00022741"/>
    </source>
</evidence>
<sequence length="557" mass="59500">MSATQVEAEQGANSTEPLLRAVDIAKTYGVTRALKGVNFEVHRGKVTVLFGENGAGKSTLMKILSGVVEPSAGHLELDGSEVSFASTTDALEHGIAIIHQELNLCANLSVRDNIFLGRELLTAGGFVDYRRETAITEQLMQRLEEPIAASTPVQDLRVGQQQIVEIARALAADARILIMDEPTSALSASEVEVLFKVIGELTSQGVAIVYISHHLEEALEIADYAVVFRDGELVATADAEDIDLPWVVRQMVGREADYDFSGAERNFGEVKLQIDSVTVADPATSRVSVNNVSLDVRAGEIVCIYGLMGAGRTELLEAVAGRHAIAGGSVRLAGTDLAGMSIQDRIEAGIGLVPEDRQRDGLVQMLSVAGNLTLASLLHWTRRGFLSRSKERPRVAWAIDEVRVKTANPDAPITSLSGGNQQKVVLGKLLLTDPEVLLLDEPTRGIDVGAKGEIFSLLFAEADKGLAVLYVTSEVGEALSASHRILVMSKGRLVGEFDPRTCTRDEIMEASGEEAVEPVATDGGPRPGGDDSDTSLPIEAATHDAAGRSNRNEEPQA</sequence>
<keyword evidence="13" id="KW-1185">Reference proteome</keyword>
<dbReference type="InterPro" id="IPR017871">
    <property type="entry name" value="ABC_transporter-like_CS"/>
</dbReference>
<gene>
    <name evidence="12" type="ORF">CLV29_0124</name>
</gene>
<evidence type="ECO:0000256" key="9">
    <source>
        <dbReference type="ARBA" id="ARBA00023136"/>
    </source>
</evidence>
<dbReference type="RefSeq" id="WP_133753171.1">
    <property type="nucleotide sequence ID" value="NZ_CP171129.1"/>
</dbReference>
<dbReference type="PANTHER" id="PTHR43790:SF3">
    <property type="entry name" value="D-ALLOSE IMPORT ATP-BINDING PROTEIN ALSA-RELATED"/>
    <property type="match status" value="1"/>
</dbReference>
<keyword evidence="2" id="KW-0813">Transport</keyword>
<evidence type="ECO:0000256" key="8">
    <source>
        <dbReference type="ARBA" id="ARBA00022967"/>
    </source>
</evidence>
<evidence type="ECO:0000256" key="7">
    <source>
        <dbReference type="ARBA" id="ARBA00022840"/>
    </source>
</evidence>
<dbReference type="PANTHER" id="PTHR43790">
    <property type="entry name" value="CARBOHYDRATE TRANSPORT ATP-BINDING PROTEIN MG119-RELATED"/>
    <property type="match status" value="1"/>
</dbReference>
<evidence type="ECO:0000313" key="12">
    <source>
        <dbReference type="EMBL" id="TDT32545.1"/>
    </source>
</evidence>
<comment type="subcellular location">
    <subcellularLocation>
        <location evidence="1">Cell membrane</location>
        <topology evidence="1">Peripheral membrane protein</topology>
    </subcellularLocation>
</comment>
<dbReference type="EMBL" id="SOAW01000001">
    <property type="protein sequence ID" value="TDT32545.1"/>
    <property type="molecule type" value="Genomic_DNA"/>
</dbReference>
<dbReference type="Pfam" id="PF00005">
    <property type="entry name" value="ABC_tran"/>
    <property type="match status" value="2"/>
</dbReference>
<reference evidence="12 13" key="1">
    <citation type="submission" date="2019-03" db="EMBL/GenBank/DDBJ databases">
        <title>Genomic Encyclopedia of Archaeal and Bacterial Type Strains, Phase II (KMG-II): from individual species to whole genera.</title>
        <authorList>
            <person name="Goeker M."/>
        </authorList>
    </citation>
    <scope>NUCLEOTIDE SEQUENCE [LARGE SCALE GENOMIC DNA]</scope>
    <source>
        <strain evidence="12 13">DSM 24323</strain>
    </source>
</reference>
<dbReference type="CDD" id="cd03216">
    <property type="entry name" value="ABC_Carb_Monos_I"/>
    <property type="match status" value="1"/>
</dbReference>
<keyword evidence="8" id="KW-1278">Translocase</keyword>
<keyword evidence="5" id="KW-0677">Repeat</keyword>
<dbReference type="Gene3D" id="3.40.50.300">
    <property type="entry name" value="P-loop containing nucleotide triphosphate hydrolases"/>
    <property type="match status" value="2"/>
</dbReference>
<dbReference type="AlphaFoldDB" id="A0A4R7J5U4"/>
<keyword evidence="4" id="KW-0762">Sugar transport</keyword>
<dbReference type="InterPro" id="IPR027417">
    <property type="entry name" value="P-loop_NTPase"/>
</dbReference>
<dbReference type="FunFam" id="3.40.50.300:FF:000127">
    <property type="entry name" value="Ribose import ATP-binding protein RbsA"/>
    <property type="match status" value="1"/>
</dbReference>
<feature type="domain" description="ABC transporter" evidence="11">
    <location>
        <begin position="272"/>
        <end position="515"/>
    </location>
</feature>
<dbReference type="SUPFAM" id="SSF52540">
    <property type="entry name" value="P-loop containing nucleoside triphosphate hydrolases"/>
    <property type="match status" value="2"/>
</dbReference>
<comment type="caution">
    <text evidence="12">The sequence shown here is derived from an EMBL/GenBank/DDBJ whole genome shotgun (WGS) entry which is preliminary data.</text>
</comment>
<evidence type="ECO:0000256" key="4">
    <source>
        <dbReference type="ARBA" id="ARBA00022597"/>
    </source>
</evidence>
<dbReference type="OrthoDB" id="39350at2"/>
<dbReference type="GO" id="GO:0016887">
    <property type="term" value="F:ATP hydrolysis activity"/>
    <property type="evidence" value="ECO:0007669"/>
    <property type="project" value="InterPro"/>
</dbReference>
<organism evidence="12 13">
    <name type="scientific">Naumannella halotolerans</name>
    <dbReference type="NCBI Taxonomy" id="993414"/>
    <lineage>
        <taxon>Bacteria</taxon>
        <taxon>Bacillati</taxon>
        <taxon>Actinomycetota</taxon>
        <taxon>Actinomycetes</taxon>
        <taxon>Propionibacteriales</taxon>
        <taxon>Propionibacteriaceae</taxon>
        <taxon>Naumannella</taxon>
    </lineage>
</organism>
<keyword evidence="6" id="KW-0547">Nucleotide-binding</keyword>
<dbReference type="PROSITE" id="PS50893">
    <property type="entry name" value="ABC_TRANSPORTER_2"/>
    <property type="match status" value="2"/>
</dbReference>
<evidence type="ECO:0000256" key="5">
    <source>
        <dbReference type="ARBA" id="ARBA00022737"/>
    </source>
</evidence>
<evidence type="ECO:0000256" key="10">
    <source>
        <dbReference type="SAM" id="MobiDB-lite"/>
    </source>
</evidence>
<dbReference type="InterPro" id="IPR003439">
    <property type="entry name" value="ABC_transporter-like_ATP-bd"/>
</dbReference>
<evidence type="ECO:0000256" key="1">
    <source>
        <dbReference type="ARBA" id="ARBA00004202"/>
    </source>
</evidence>
<dbReference type="InterPro" id="IPR050107">
    <property type="entry name" value="ABC_carbohydrate_import_ATPase"/>
</dbReference>
<evidence type="ECO:0000313" key="13">
    <source>
        <dbReference type="Proteomes" id="UP000295371"/>
    </source>
</evidence>
<keyword evidence="9" id="KW-0472">Membrane</keyword>
<keyword evidence="7 12" id="KW-0067">ATP-binding</keyword>
<dbReference type="SMART" id="SM00382">
    <property type="entry name" value="AAA"/>
    <property type="match status" value="2"/>
</dbReference>
<evidence type="ECO:0000256" key="3">
    <source>
        <dbReference type="ARBA" id="ARBA00022475"/>
    </source>
</evidence>
<dbReference type="CDD" id="cd03215">
    <property type="entry name" value="ABC_Carb_Monos_II"/>
    <property type="match status" value="1"/>
</dbReference>
<accession>A0A4R7J5U4</accession>
<evidence type="ECO:0000256" key="2">
    <source>
        <dbReference type="ARBA" id="ARBA00022448"/>
    </source>
</evidence>
<feature type="domain" description="ABC transporter" evidence="11">
    <location>
        <begin position="19"/>
        <end position="255"/>
    </location>
</feature>
<dbReference type="PROSITE" id="PS00211">
    <property type="entry name" value="ABC_TRANSPORTER_1"/>
    <property type="match status" value="1"/>
</dbReference>
<feature type="compositionally biased region" description="Basic and acidic residues" evidence="10">
    <location>
        <begin position="541"/>
        <end position="557"/>
    </location>
</feature>
<protein>
    <submittedName>
        <fullName evidence="12">Erythritol transport system ATP-binding protein</fullName>
    </submittedName>
</protein>
<proteinExistence type="predicted"/>
<evidence type="ECO:0000259" key="11">
    <source>
        <dbReference type="PROSITE" id="PS50893"/>
    </source>
</evidence>
<keyword evidence="3" id="KW-1003">Cell membrane</keyword>
<dbReference type="Proteomes" id="UP000295371">
    <property type="component" value="Unassembled WGS sequence"/>
</dbReference>
<dbReference type="GO" id="GO:0005524">
    <property type="term" value="F:ATP binding"/>
    <property type="evidence" value="ECO:0007669"/>
    <property type="project" value="UniProtKB-KW"/>
</dbReference>
<name>A0A4R7J5U4_9ACTN</name>